<accession>A0A8H5LTG2</accession>
<comment type="caution">
    <text evidence="1">The sequence shown here is derived from an EMBL/GenBank/DDBJ whole genome shotgun (WGS) entry which is preliminary data.</text>
</comment>
<keyword evidence="2" id="KW-1185">Reference proteome</keyword>
<reference evidence="1 2" key="1">
    <citation type="journal article" date="2020" name="ISME J.">
        <title>Uncovering the hidden diversity of litter-decomposition mechanisms in mushroom-forming fungi.</title>
        <authorList>
            <person name="Floudas D."/>
            <person name="Bentzer J."/>
            <person name="Ahren D."/>
            <person name="Johansson T."/>
            <person name="Persson P."/>
            <person name="Tunlid A."/>
        </authorList>
    </citation>
    <scope>NUCLEOTIDE SEQUENCE [LARGE SCALE GENOMIC DNA]</scope>
    <source>
        <strain evidence="1 2">CBS 661.87</strain>
    </source>
</reference>
<evidence type="ECO:0000313" key="1">
    <source>
        <dbReference type="EMBL" id="KAF5368709.1"/>
    </source>
</evidence>
<gene>
    <name evidence="1" type="ORF">D9615_010298</name>
</gene>
<sequence>MFGTELTPDPELSLASITTLRQIPNPFVALQDINPLQWPQDLTREIFSPLADQPLPRKYMTLSKGTPPVYSRFIVDTLRTAQDIGDKREILELIPDLLERTVTQLCTLKEIHFANHDLLRVADSVWQILTCITGAVVDGIPIYYYTDANHRHASRAGKNVEEEEEIDNLEPPYTEQDADHIDVYDFAVLLMMAQDQMSLKVPTEWNDDNYTVHIMYPTAELTQLIVITAHIPHETVLAVQEGHPMMKMVKATRDIFDIDVQSDNDLLGDGDFFKVLGGMVEHGIKVANLTPYD</sequence>
<name>A0A8H5LTG2_9AGAR</name>
<protein>
    <submittedName>
        <fullName evidence="1">Uncharacterized protein</fullName>
    </submittedName>
</protein>
<dbReference type="EMBL" id="JAACJP010000059">
    <property type="protein sequence ID" value="KAF5368709.1"/>
    <property type="molecule type" value="Genomic_DNA"/>
</dbReference>
<dbReference type="AlphaFoldDB" id="A0A8H5LTG2"/>
<dbReference type="OrthoDB" id="2976798at2759"/>
<evidence type="ECO:0000313" key="2">
    <source>
        <dbReference type="Proteomes" id="UP000565441"/>
    </source>
</evidence>
<proteinExistence type="predicted"/>
<organism evidence="1 2">
    <name type="scientific">Tricholomella constricta</name>
    <dbReference type="NCBI Taxonomy" id="117010"/>
    <lineage>
        <taxon>Eukaryota</taxon>
        <taxon>Fungi</taxon>
        <taxon>Dikarya</taxon>
        <taxon>Basidiomycota</taxon>
        <taxon>Agaricomycotina</taxon>
        <taxon>Agaricomycetes</taxon>
        <taxon>Agaricomycetidae</taxon>
        <taxon>Agaricales</taxon>
        <taxon>Tricholomatineae</taxon>
        <taxon>Lyophyllaceae</taxon>
        <taxon>Tricholomella</taxon>
    </lineage>
</organism>
<dbReference type="Proteomes" id="UP000565441">
    <property type="component" value="Unassembled WGS sequence"/>
</dbReference>